<evidence type="ECO:0000313" key="4">
    <source>
        <dbReference type="Proteomes" id="UP000604825"/>
    </source>
</evidence>
<accession>A0A811QYN2</accession>
<reference evidence="3" key="1">
    <citation type="submission" date="2020-10" db="EMBL/GenBank/DDBJ databases">
        <authorList>
            <person name="Han B."/>
            <person name="Lu T."/>
            <person name="Zhao Q."/>
            <person name="Huang X."/>
            <person name="Zhao Y."/>
        </authorList>
    </citation>
    <scope>NUCLEOTIDE SEQUENCE</scope>
</reference>
<feature type="compositionally biased region" description="Basic and acidic residues" evidence="1">
    <location>
        <begin position="485"/>
        <end position="494"/>
    </location>
</feature>
<name>A0A811QYN2_9POAL</name>
<feature type="domain" description="KIB1-4 beta-propeller" evidence="2">
    <location>
        <begin position="63"/>
        <end position="342"/>
    </location>
</feature>
<proteinExistence type="predicted"/>
<dbReference type="EMBL" id="CAJGYO010000012">
    <property type="protein sequence ID" value="CAD6263378.1"/>
    <property type="molecule type" value="Genomic_DNA"/>
</dbReference>
<gene>
    <name evidence="3" type="ORF">NCGR_LOCUS46685</name>
</gene>
<dbReference type="Pfam" id="PF03478">
    <property type="entry name" value="Beta-prop_KIB1-4"/>
    <property type="match status" value="1"/>
</dbReference>
<dbReference type="SUPFAM" id="SSF82171">
    <property type="entry name" value="DPP6 N-terminal domain-like"/>
    <property type="match status" value="1"/>
</dbReference>
<organism evidence="3 4">
    <name type="scientific">Miscanthus lutarioriparius</name>
    <dbReference type="NCBI Taxonomy" id="422564"/>
    <lineage>
        <taxon>Eukaryota</taxon>
        <taxon>Viridiplantae</taxon>
        <taxon>Streptophyta</taxon>
        <taxon>Embryophyta</taxon>
        <taxon>Tracheophyta</taxon>
        <taxon>Spermatophyta</taxon>
        <taxon>Magnoliopsida</taxon>
        <taxon>Liliopsida</taxon>
        <taxon>Poales</taxon>
        <taxon>Poaceae</taxon>
        <taxon>PACMAD clade</taxon>
        <taxon>Panicoideae</taxon>
        <taxon>Andropogonodae</taxon>
        <taxon>Andropogoneae</taxon>
        <taxon>Saccharinae</taxon>
        <taxon>Miscanthus</taxon>
    </lineage>
</organism>
<evidence type="ECO:0000256" key="1">
    <source>
        <dbReference type="SAM" id="MobiDB-lite"/>
    </source>
</evidence>
<evidence type="ECO:0000259" key="2">
    <source>
        <dbReference type="Pfam" id="PF03478"/>
    </source>
</evidence>
<dbReference type="Proteomes" id="UP000604825">
    <property type="component" value="Unassembled WGS sequence"/>
</dbReference>
<protein>
    <recommendedName>
        <fullName evidence="2">KIB1-4 beta-propeller domain-containing protein</fullName>
    </recommendedName>
</protein>
<feature type="region of interest" description="Disordered" evidence="1">
    <location>
        <begin position="373"/>
        <end position="398"/>
    </location>
</feature>
<feature type="compositionally biased region" description="Acidic residues" evidence="1">
    <location>
        <begin position="495"/>
        <end position="504"/>
    </location>
</feature>
<comment type="caution">
    <text evidence="3">The sequence shown here is derived from an EMBL/GenBank/DDBJ whole genome shotgun (WGS) entry which is preliminary data.</text>
</comment>
<dbReference type="AlphaFoldDB" id="A0A811QYN2"/>
<sequence>MLRAQGVRLLPCRLRRVALRAPADDAAGHPVSLAACSHHARRWARLLHGDLHRPSPTGPIGAAAAGCRCVGASRDGWLALVAGDAEAPAGPLLFNPFTGEEIPLDPELYEPAHGRAPKIVFSPNPTPLDFTAVSLCRPNRVAVQRASDGWSHIEDTGPLMDRDIVLVDVAYSDDDGKVYCLAKDGQVHVLHLNRRRRSCRRRVPPMEVGPLPKLPLGAVVFPPPYDTISKCTDAKNLVLCDGVLYQVWRRPTGAGNAAVAAPTGGVRRWIHIFEGDVFVLRFDPRNWPSSPCWSVVEAKDLRGSALFVGMNEAAVVRGVGVSGNSVYYWDGPRGGDYEAVVYSLATGASVRWPAATTGGVSSPVWYFLPAGETQREEPEATQVEATSGEATSPELDEEELDHSAHCLKKTMSSLEPWSGDFLGEATRRQREAGRGGPTNRIGEEATEGEVGSGPHEVYARCATCRMLGEVASDDTLCSSQDMSDDDRITNCHEDDRDEVDQAVD</sequence>
<keyword evidence="4" id="KW-1185">Reference proteome</keyword>
<dbReference type="InterPro" id="IPR005174">
    <property type="entry name" value="KIB1-4_b-propeller"/>
</dbReference>
<dbReference type="PANTHER" id="PTHR34708">
    <property type="entry name" value="OS07G0440000 PROTEIN"/>
    <property type="match status" value="1"/>
</dbReference>
<feature type="region of interest" description="Disordered" evidence="1">
    <location>
        <begin position="427"/>
        <end position="453"/>
    </location>
</feature>
<dbReference type="PANTHER" id="PTHR34708:SF5">
    <property type="entry name" value="DUF295 DOMAIN-CONTAINING PROTEIN"/>
    <property type="match status" value="1"/>
</dbReference>
<dbReference type="OrthoDB" id="647705at2759"/>
<feature type="region of interest" description="Disordered" evidence="1">
    <location>
        <begin position="473"/>
        <end position="504"/>
    </location>
</feature>
<evidence type="ECO:0000313" key="3">
    <source>
        <dbReference type="EMBL" id="CAD6263378.1"/>
    </source>
</evidence>